<feature type="transmembrane region" description="Helical" evidence="1">
    <location>
        <begin position="251"/>
        <end position="269"/>
    </location>
</feature>
<evidence type="ECO:0000313" key="2">
    <source>
        <dbReference type="EMBL" id="TES48255.1"/>
    </source>
</evidence>
<comment type="caution">
    <text evidence="2">The sequence shown here is derived from an EMBL/GenBank/DDBJ whole genome shotgun (WGS) entry which is preliminary data.</text>
</comment>
<dbReference type="InterPro" id="IPR007354">
    <property type="entry name" value="CruF-like"/>
</dbReference>
<gene>
    <name evidence="2" type="ORF">E2L03_14110</name>
</gene>
<dbReference type="Pfam" id="PF04240">
    <property type="entry name" value="Caroten_synth"/>
    <property type="match status" value="1"/>
</dbReference>
<feature type="transmembrane region" description="Helical" evidence="1">
    <location>
        <begin position="52"/>
        <end position="70"/>
    </location>
</feature>
<feature type="transmembrane region" description="Helical" evidence="1">
    <location>
        <begin position="148"/>
        <end position="169"/>
    </location>
</feature>
<feature type="transmembrane region" description="Helical" evidence="1">
    <location>
        <begin position="113"/>
        <end position="136"/>
    </location>
</feature>
<dbReference type="PANTHER" id="PTHR39419">
    <property type="entry name" value="SLL0814 PROTEIN"/>
    <property type="match status" value="1"/>
</dbReference>
<keyword evidence="1" id="KW-0472">Membrane</keyword>
<sequence length="276" mass="32420">MLVVREYTKVNQLYRWRLIFIVDRILFRFFILWYSCGVLLVGFNLLPSWLEWANAVFLIAAGVLGGFYFYHEYKIFGLLFSFFVFFSTILVEYLGVQYGLFFGHYFYNPDFGLYIADIPLTIGTAWLMVIATTHALVKPMALVVKQPFFQWIIYAIVGALAAVIMDLILDPVAANVKQYWVWHGDGLYYGIPFSNFVGWFFIALTLHALLWLGVRYLKRTKSYHPYWHSRMVLLYILMIAMFSIIAFINNIFFAPLLTIVLMSALVWVYKRTRRSQ</sequence>
<protein>
    <submittedName>
        <fullName evidence="2">Carotenoid biosynthesis protein</fullName>
    </submittedName>
</protein>
<feature type="transmembrane region" description="Helical" evidence="1">
    <location>
        <begin position="226"/>
        <end position="245"/>
    </location>
</feature>
<evidence type="ECO:0000313" key="3">
    <source>
        <dbReference type="Proteomes" id="UP000298210"/>
    </source>
</evidence>
<dbReference type="PANTHER" id="PTHR39419:SF1">
    <property type="entry name" value="SLL0814 PROTEIN"/>
    <property type="match status" value="1"/>
</dbReference>
<feature type="transmembrane region" description="Helical" evidence="1">
    <location>
        <begin position="25"/>
        <end position="46"/>
    </location>
</feature>
<reference evidence="2 3" key="1">
    <citation type="submission" date="2019-03" db="EMBL/GenBank/DDBJ databases">
        <authorList>
            <person name="Liu G."/>
        </authorList>
    </citation>
    <scope>NUCLEOTIDE SEQUENCE [LARGE SCALE GENOMIC DNA]</scope>
    <source>
        <strain evidence="2 3">DSM 19099</strain>
    </source>
</reference>
<name>A0A4Y7WJH1_9BACI</name>
<feature type="transmembrane region" description="Helical" evidence="1">
    <location>
        <begin position="77"/>
        <end position="101"/>
    </location>
</feature>
<organism evidence="2 3">
    <name type="scientific">Shouchella lehensis</name>
    <dbReference type="NCBI Taxonomy" id="300825"/>
    <lineage>
        <taxon>Bacteria</taxon>
        <taxon>Bacillati</taxon>
        <taxon>Bacillota</taxon>
        <taxon>Bacilli</taxon>
        <taxon>Bacillales</taxon>
        <taxon>Bacillaceae</taxon>
        <taxon>Shouchella</taxon>
    </lineage>
</organism>
<keyword evidence="1" id="KW-1133">Transmembrane helix</keyword>
<proteinExistence type="predicted"/>
<keyword evidence="1" id="KW-0812">Transmembrane</keyword>
<feature type="transmembrane region" description="Helical" evidence="1">
    <location>
        <begin position="189"/>
        <end position="214"/>
    </location>
</feature>
<dbReference type="EMBL" id="SNUX01000003">
    <property type="protein sequence ID" value="TES48255.1"/>
    <property type="molecule type" value="Genomic_DNA"/>
</dbReference>
<evidence type="ECO:0000256" key="1">
    <source>
        <dbReference type="SAM" id="Phobius"/>
    </source>
</evidence>
<dbReference type="AlphaFoldDB" id="A0A4Y7WJH1"/>
<accession>A0A4Y7WJH1</accession>
<dbReference type="Proteomes" id="UP000298210">
    <property type="component" value="Unassembled WGS sequence"/>
</dbReference>